<dbReference type="EMBL" id="CP030150">
    <property type="protein sequence ID" value="AWX73792.1"/>
    <property type="molecule type" value="Genomic_DNA"/>
</dbReference>
<feature type="transmembrane region" description="Helical" evidence="1">
    <location>
        <begin position="174"/>
        <end position="194"/>
    </location>
</feature>
<evidence type="ECO:0000313" key="3">
    <source>
        <dbReference type="Proteomes" id="UP000250069"/>
    </source>
</evidence>
<keyword evidence="1" id="KW-1133">Transmembrane helix</keyword>
<feature type="transmembrane region" description="Helical" evidence="1">
    <location>
        <begin position="147"/>
        <end position="168"/>
    </location>
</feature>
<accession>A0ABC8DD91</accession>
<dbReference type="InterPro" id="IPR038750">
    <property type="entry name" value="YczE/YyaS-like"/>
</dbReference>
<protein>
    <submittedName>
        <fullName evidence="2">Permease</fullName>
    </submittedName>
</protein>
<name>A0ABC8DD91_BACVE</name>
<feature type="transmembrane region" description="Helical" evidence="1">
    <location>
        <begin position="9"/>
        <end position="28"/>
    </location>
</feature>
<evidence type="ECO:0000256" key="1">
    <source>
        <dbReference type="SAM" id="Phobius"/>
    </source>
</evidence>
<keyword evidence="1" id="KW-0812">Transmembrane</keyword>
<proteinExistence type="predicted"/>
<feature type="transmembrane region" description="Helical" evidence="1">
    <location>
        <begin position="75"/>
        <end position="93"/>
    </location>
</feature>
<dbReference type="PANTHER" id="PTHR40078:SF1">
    <property type="entry name" value="INTEGRAL MEMBRANE PROTEIN"/>
    <property type="match status" value="1"/>
</dbReference>
<feature type="transmembrane region" description="Helical" evidence="1">
    <location>
        <begin position="105"/>
        <end position="126"/>
    </location>
</feature>
<sequence length="222" mass="24004">MSHFVKRCLIYIAGLFILSVGVVCMIKSNTGIAPWDALNVALSELIGLTIGSWVFIVGGILIFINSLIKMRFPNLAGFIPIVIIGSFVDLLNLKVLSFLKTDAVILQWSLFLIGLCILAMGIAIYLRASFPSIPNDELMLAITERTGWGINITKTIGEALAFVLAIILQGPIGIGTIIVLLCLGILVGLFDKLLHKMGKPRSIYSVGQEGAHIHGGHDKTIH</sequence>
<reference evidence="2 3" key="1">
    <citation type="submission" date="2018-06" db="EMBL/GenBank/DDBJ databases">
        <title>Complete Genome Sequence of Bacillus velezensis DSYZ, a Plant Growth-Promoting Rhizobacterium with Antifungal Activity.</title>
        <authorList>
            <person name="Du B."/>
            <person name="Ding Y."/>
            <person name="Liu K."/>
            <person name="Yao L."/>
            <person name="Wang C."/>
            <person name="Li H."/>
            <person name="Liu H."/>
        </authorList>
    </citation>
    <scope>NUCLEOTIDE SEQUENCE [LARGE SCALE GENOMIC DNA]</scope>
    <source>
        <strain evidence="2 3">DSYZ</strain>
    </source>
</reference>
<dbReference type="Proteomes" id="UP000250069">
    <property type="component" value="Chromosome"/>
</dbReference>
<dbReference type="Pfam" id="PF19700">
    <property type="entry name" value="DUF6198"/>
    <property type="match status" value="1"/>
</dbReference>
<dbReference type="PANTHER" id="PTHR40078">
    <property type="entry name" value="INTEGRAL MEMBRANE PROTEIN-RELATED"/>
    <property type="match status" value="1"/>
</dbReference>
<dbReference type="RefSeq" id="WP_039253782.1">
    <property type="nucleotide sequence ID" value="NZ_CP015443.1"/>
</dbReference>
<gene>
    <name evidence="2" type="ORF">BVDSYZ_17955</name>
</gene>
<keyword evidence="1" id="KW-0472">Membrane</keyword>
<organism evidence="2 3">
    <name type="scientific">Bacillus velezensis</name>
    <dbReference type="NCBI Taxonomy" id="492670"/>
    <lineage>
        <taxon>Bacteria</taxon>
        <taxon>Bacillati</taxon>
        <taxon>Bacillota</taxon>
        <taxon>Bacilli</taxon>
        <taxon>Bacillales</taxon>
        <taxon>Bacillaceae</taxon>
        <taxon>Bacillus</taxon>
        <taxon>Bacillus amyloliquefaciens group</taxon>
    </lineage>
</organism>
<feature type="transmembrane region" description="Helical" evidence="1">
    <location>
        <begin position="40"/>
        <end position="63"/>
    </location>
</feature>
<evidence type="ECO:0000313" key="2">
    <source>
        <dbReference type="EMBL" id="AWX73792.1"/>
    </source>
</evidence>
<dbReference type="AlphaFoldDB" id="A0ABC8DD91"/>